<sequence length="223" mass="25337">MDAGIIQNFKANYKQAHCEQALDQEMAGVLDIYCIEQKEAMGLAWIAWEEVTVETIANCWHHTWIVSPCGPDGCLLPTEEPAALPEDYANDDNLCAAVEWLHILIQELQDHGILPEAHRMEVNEMLSFAAEENTAQELTDKEIIEQVQVPEESEAEEEEEEAHVEPVISHHQALESVRALSRYFLQREEPEFAQAYWLCPPMLCAICLSVVKNMLQTSITDFL</sequence>
<gene>
    <name evidence="2" type="ORF">DACRYDRAFT_109304</name>
</gene>
<evidence type="ECO:0000313" key="2">
    <source>
        <dbReference type="EMBL" id="EJT99879.1"/>
    </source>
</evidence>
<dbReference type="OrthoDB" id="162969at2759"/>
<dbReference type="EMBL" id="JH795868">
    <property type="protein sequence ID" value="EJT99879.1"/>
    <property type="molecule type" value="Genomic_DNA"/>
</dbReference>
<dbReference type="AlphaFoldDB" id="M5FW43"/>
<feature type="domain" description="DDE-1" evidence="1">
    <location>
        <begin position="1"/>
        <end position="60"/>
    </location>
</feature>
<dbReference type="Proteomes" id="UP000030653">
    <property type="component" value="Unassembled WGS sequence"/>
</dbReference>
<proteinExistence type="predicted"/>
<keyword evidence="3" id="KW-1185">Reference proteome</keyword>
<dbReference type="HOGENOM" id="CLU_108110_0_0_1"/>
<evidence type="ECO:0000313" key="3">
    <source>
        <dbReference type="Proteomes" id="UP000030653"/>
    </source>
</evidence>
<evidence type="ECO:0000259" key="1">
    <source>
        <dbReference type="Pfam" id="PF03184"/>
    </source>
</evidence>
<dbReference type="InterPro" id="IPR004875">
    <property type="entry name" value="DDE_SF_endonuclease_dom"/>
</dbReference>
<dbReference type="Pfam" id="PF03184">
    <property type="entry name" value="DDE_1"/>
    <property type="match status" value="1"/>
</dbReference>
<name>M5FW43_DACPD</name>
<dbReference type="GeneID" id="63683923"/>
<accession>M5FW43</accession>
<dbReference type="GO" id="GO:0003676">
    <property type="term" value="F:nucleic acid binding"/>
    <property type="evidence" value="ECO:0007669"/>
    <property type="project" value="InterPro"/>
</dbReference>
<dbReference type="RefSeq" id="XP_040626777.1">
    <property type="nucleotide sequence ID" value="XM_040768861.1"/>
</dbReference>
<organism evidence="2 3">
    <name type="scientific">Dacryopinax primogenitus (strain DJM 731)</name>
    <name type="common">Brown rot fungus</name>
    <dbReference type="NCBI Taxonomy" id="1858805"/>
    <lineage>
        <taxon>Eukaryota</taxon>
        <taxon>Fungi</taxon>
        <taxon>Dikarya</taxon>
        <taxon>Basidiomycota</taxon>
        <taxon>Agaricomycotina</taxon>
        <taxon>Dacrymycetes</taxon>
        <taxon>Dacrymycetales</taxon>
        <taxon>Dacrymycetaceae</taxon>
        <taxon>Dacryopinax</taxon>
    </lineage>
</organism>
<reference evidence="2 3" key="1">
    <citation type="journal article" date="2012" name="Science">
        <title>The Paleozoic origin of enzymatic lignin decomposition reconstructed from 31 fungal genomes.</title>
        <authorList>
            <person name="Floudas D."/>
            <person name="Binder M."/>
            <person name="Riley R."/>
            <person name="Barry K."/>
            <person name="Blanchette R.A."/>
            <person name="Henrissat B."/>
            <person name="Martinez A.T."/>
            <person name="Otillar R."/>
            <person name="Spatafora J.W."/>
            <person name="Yadav J.S."/>
            <person name="Aerts A."/>
            <person name="Benoit I."/>
            <person name="Boyd A."/>
            <person name="Carlson A."/>
            <person name="Copeland A."/>
            <person name="Coutinho P.M."/>
            <person name="de Vries R.P."/>
            <person name="Ferreira P."/>
            <person name="Findley K."/>
            <person name="Foster B."/>
            <person name="Gaskell J."/>
            <person name="Glotzer D."/>
            <person name="Gorecki P."/>
            <person name="Heitman J."/>
            <person name="Hesse C."/>
            <person name="Hori C."/>
            <person name="Igarashi K."/>
            <person name="Jurgens J.A."/>
            <person name="Kallen N."/>
            <person name="Kersten P."/>
            <person name="Kohler A."/>
            <person name="Kuees U."/>
            <person name="Kumar T.K.A."/>
            <person name="Kuo A."/>
            <person name="LaButti K."/>
            <person name="Larrondo L.F."/>
            <person name="Lindquist E."/>
            <person name="Ling A."/>
            <person name="Lombard V."/>
            <person name="Lucas S."/>
            <person name="Lundell T."/>
            <person name="Martin R."/>
            <person name="McLaughlin D.J."/>
            <person name="Morgenstern I."/>
            <person name="Morin E."/>
            <person name="Murat C."/>
            <person name="Nagy L.G."/>
            <person name="Nolan M."/>
            <person name="Ohm R.A."/>
            <person name="Patyshakuliyeva A."/>
            <person name="Rokas A."/>
            <person name="Ruiz-Duenas F.J."/>
            <person name="Sabat G."/>
            <person name="Salamov A."/>
            <person name="Samejima M."/>
            <person name="Schmutz J."/>
            <person name="Slot J.C."/>
            <person name="St John F."/>
            <person name="Stenlid J."/>
            <person name="Sun H."/>
            <person name="Sun S."/>
            <person name="Syed K."/>
            <person name="Tsang A."/>
            <person name="Wiebenga A."/>
            <person name="Young D."/>
            <person name="Pisabarro A."/>
            <person name="Eastwood D.C."/>
            <person name="Martin F."/>
            <person name="Cullen D."/>
            <person name="Grigoriev I.V."/>
            <person name="Hibbett D.S."/>
        </authorList>
    </citation>
    <scope>NUCLEOTIDE SEQUENCE [LARGE SCALE GENOMIC DNA]</scope>
    <source>
        <strain evidence="2 3">DJM-731 SS1</strain>
    </source>
</reference>
<dbReference type="STRING" id="1858805.M5FW43"/>
<protein>
    <recommendedName>
        <fullName evidence="1">DDE-1 domain-containing protein</fullName>
    </recommendedName>
</protein>